<evidence type="ECO:0000259" key="2">
    <source>
        <dbReference type="Pfam" id="PF01471"/>
    </source>
</evidence>
<dbReference type="InterPro" id="IPR036366">
    <property type="entry name" value="PGBDSf"/>
</dbReference>
<dbReference type="PANTHER" id="PTHR30032:SF4">
    <property type="entry name" value="AMIDASE ENHANCER"/>
    <property type="match status" value="1"/>
</dbReference>
<dbReference type="InterPro" id="IPR013486">
    <property type="entry name" value="SpoIID/LytB"/>
</dbReference>
<dbReference type="EMBL" id="FUYH01000021">
    <property type="protein sequence ID" value="SKA96498.1"/>
    <property type="molecule type" value="Genomic_DNA"/>
</dbReference>
<dbReference type="Pfam" id="PF07495">
    <property type="entry name" value="Y_Y_Y"/>
    <property type="match status" value="1"/>
</dbReference>
<feature type="compositionally biased region" description="Basic and acidic residues" evidence="1">
    <location>
        <begin position="519"/>
        <end position="530"/>
    </location>
</feature>
<feature type="domain" description="Peptidoglycan binding-like" evidence="2">
    <location>
        <begin position="655"/>
        <end position="710"/>
    </location>
</feature>
<dbReference type="InterPro" id="IPR002477">
    <property type="entry name" value="Peptidoglycan-bd-like"/>
</dbReference>
<dbReference type="AlphaFoldDB" id="A0A1T4Y4Q4"/>
<dbReference type="Gene3D" id="1.10.101.10">
    <property type="entry name" value="PGBD-like superfamily/PGBD"/>
    <property type="match status" value="2"/>
</dbReference>
<dbReference type="InterPro" id="IPR051922">
    <property type="entry name" value="Bact_Sporulation_Assoc"/>
</dbReference>
<evidence type="ECO:0000256" key="1">
    <source>
        <dbReference type="SAM" id="MobiDB-lite"/>
    </source>
</evidence>
<name>A0A1T4Y4Q4_9CLOT</name>
<dbReference type="Pfam" id="PF01471">
    <property type="entry name" value="PG_binding_1"/>
    <property type="match status" value="2"/>
</dbReference>
<dbReference type="GO" id="GO:0030435">
    <property type="term" value="P:sporulation resulting in formation of a cellular spore"/>
    <property type="evidence" value="ECO:0007669"/>
    <property type="project" value="InterPro"/>
</dbReference>
<proteinExistence type="predicted"/>
<organism evidence="5 6">
    <name type="scientific">Caloramator quimbayensis</name>
    <dbReference type="NCBI Taxonomy" id="1147123"/>
    <lineage>
        <taxon>Bacteria</taxon>
        <taxon>Bacillati</taxon>
        <taxon>Bacillota</taxon>
        <taxon>Clostridia</taxon>
        <taxon>Eubacteriales</taxon>
        <taxon>Clostridiaceae</taxon>
        <taxon>Caloramator</taxon>
    </lineage>
</organism>
<dbReference type="STRING" id="1147123.SAMN05443428_12130"/>
<evidence type="ECO:0000259" key="4">
    <source>
        <dbReference type="Pfam" id="PF08486"/>
    </source>
</evidence>
<dbReference type="PANTHER" id="PTHR30032">
    <property type="entry name" value="N-ACETYLMURAMOYL-L-ALANINE AMIDASE-RELATED"/>
    <property type="match status" value="1"/>
</dbReference>
<evidence type="ECO:0000313" key="6">
    <source>
        <dbReference type="Proteomes" id="UP000190105"/>
    </source>
</evidence>
<dbReference type="InterPro" id="IPR036365">
    <property type="entry name" value="PGBD-like_sf"/>
</dbReference>
<dbReference type="NCBIfam" id="TIGR02669">
    <property type="entry name" value="SpoIID_LytB"/>
    <property type="match status" value="1"/>
</dbReference>
<accession>A0A1T4Y4Q4</accession>
<evidence type="ECO:0000259" key="3">
    <source>
        <dbReference type="Pfam" id="PF07495"/>
    </source>
</evidence>
<gene>
    <name evidence="5" type="ORF">SAMN05443428_12130</name>
</gene>
<dbReference type="Pfam" id="PF08486">
    <property type="entry name" value="SpoIID"/>
    <property type="match status" value="1"/>
</dbReference>
<dbReference type="GO" id="GO:0030288">
    <property type="term" value="C:outer membrane-bounded periplasmic space"/>
    <property type="evidence" value="ECO:0007669"/>
    <property type="project" value="TreeGrafter"/>
</dbReference>
<protein>
    <submittedName>
        <fullName evidence="5">SpoIID/LytB domain protein</fullName>
    </submittedName>
</protein>
<dbReference type="OrthoDB" id="9794671at2"/>
<dbReference type="InterPro" id="IPR013693">
    <property type="entry name" value="SpoIID/LytB_N"/>
</dbReference>
<evidence type="ECO:0000313" key="5">
    <source>
        <dbReference type="EMBL" id="SKA96498.1"/>
    </source>
</evidence>
<feature type="domain" description="Two component regulator three Y" evidence="3">
    <location>
        <begin position="422"/>
        <end position="485"/>
    </location>
</feature>
<sequence>MLLSESFSRGDGMKRRIIAFTVVFLFIFSSISLALDSNLYFQDLRIGLENMSSNSLQITLNGDYKFNDNIMLSGTSHVLNINIDKINMDGIDYDGIVLIPQNKDNTLTLKAGLKTYSYIGTIEFTIKSGNIVPINIVNIEDYLKGVVPYEMSNSYPLEALKAQAVAARNYAIANIGKHKDRGYDLCDTTDCQVYRGYNSNYNNSAKAVEDTRGIVLLYNEKLVDGYYAASNGGYTEDSSNIWSKAEPYLKTKIDEFDNENWPYGDMSFKSSDIDLKLKSKGYIKSDCSFLRIDLSSIKKYDSARVASIDVIYKDMNGIEQRLTFTKDRARTFLSLPSSMYDVTYDESIDTYTFKGKGYGHGIGMSQIGAKNRAIAGQNYDSILNFYYDGTYLINLLNQSKNIIINKNKFVESESAFITYDGDFEGYLYKYVIEKDGNVVFVRDYSKDKTLTYKCDKAGNYKIHLYIRYNDSQNTYDEEKSAEFIIETGTVNNSQSSSVPNDTNGTIPSDNNESTQNNKDSSKTTTEDITKPSDTNTKQDSNTSKESLIRTLNISRSLTKGMKGNDVKALQEYLKILGYKVDINGTFDNKTYTAVVDFQKKNKITSSGIVGIKTVTALNKAVTSRYVTTVIPSRGESEKSPVVSLSISGILKKGSSGEQVKKLQEALKYLSYNIDVNGKFDSKTEAAVKQFQKSNKLVSDGIVGNKTIQLLEQKLRLR</sequence>
<keyword evidence="6" id="KW-1185">Reference proteome</keyword>
<feature type="region of interest" description="Disordered" evidence="1">
    <location>
        <begin position="490"/>
        <end position="547"/>
    </location>
</feature>
<feature type="domain" description="Sporulation stage II protein D amidase enhancer LytB N-terminal" evidence="4">
    <location>
        <begin position="129"/>
        <end position="218"/>
    </location>
</feature>
<feature type="compositionally biased region" description="Polar residues" evidence="1">
    <location>
        <begin position="490"/>
        <end position="518"/>
    </location>
</feature>
<dbReference type="InterPro" id="IPR011123">
    <property type="entry name" value="Y_Y_Y"/>
</dbReference>
<feature type="compositionally biased region" description="Polar residues" evidence="1">
    <location>
        <begin position="531"/>
        <end position="547"/>
    </location>
</feature>
<reference evidence="6" key="1">
    <citation type="submission" date="2017-02" db="EMBL/GenBank/DDBJ databases">
        <authorList>
            <person name="Varghese N."/>
            <person name="Submissions S."/>
        </authorList>
    </citation>
    <scope>NUCLEOTIDE SEQUENCE [LARGE SCALE GENOMIC DNA]</scope>
    <source>
        <strain evidence="6">USBA 833</strain>
    </source>
</reference>
<dbReference type="SUPFAM" id="SSF47090">
    <property type="entry name" value="PGBD-like"/>
    <property type="match status" value="2"/>
</dbReference>
<feature type="domain" description="Peptidoglycan binding-like" evidence="2">
    <location>
        <begin position="563"/>
        <end position="617"/>
    </location>
</feature>
<dbReference type="Proteomes" id="UP000190105">
    <property type="component" value="Unassembled WGS sequence"/>
</dbReference>